<feature type="non-terminal residue" evidence="7">
    <location>
        <position position="71"/>
    </location>
</feature>
<evidence type="ECO:0000256" key="3">
    <source>
        <dbReference type="ARBA" id="ARBA00022989"/>
    </source>
</evidence>
<reference evidence="7 8" key="1">
    <citation type="submission" date="2013-11" db="EMBL/GenBank/DDBJ databases">
        <title>Genome sequencing of Stegodyphus mimosarum.</title>
        <authorList>
            <person name="Bechsgaard J."/>
        </authorList>
    </citation>
    <scope>NUCLEOTIDE SEQUENCE [LARGE SCALE GENOMIC DNA]</scope>
</reference>
<feature type="transmembrane region" description="Helical" evidence="5">
    <location>
        <begin position="33"/>
        <end position="52"/>
    </location>
</feature>
<protein>
    <submittedName>
        <fullName evidence="7">G-protein coupled receptor moody</fullName>
    </submittedName>
</protein>
<dbReference type="STRING" id="407821.A0A087UR04"/>
<dbReference type="OrthoDB" id="10044919at2759"/>
<proteinExistence type="predicted"/>
<keyword evidence="3 5" id="KW-1133">Transmembrane helix</keyword>
<dbReference type="AlphaFoldDB" id="A0A087UR04"/>
<keyword evidence="4 5" id="KW-0472">Membrane</keyword>
<dbReference type="OMA" id="KENAFPY"/>
<name>A0A087UR04_STEMI</name>
<dbReference type="SUPFAM" id="SSF81321">
    <property type="entry name" value="Family A G protein-coupled receptor-like"/>
    <property type="match status" value="1"/>
</dbReference>
<gene>
    <name evidence="7" type="ORF">X975_18884</name>
</gene>
<dbReference type="PROSITE" id="PS50262">
    <property type="entry name" value="G_PROTEIN_RECEP_F1_2"/>
    <property type="match status" value="1"/>
</dbReference>
<evidence type="ECO:0000256" key="4">
    <source>
        <dbReference type="ARBA" id="ARBA00023136"/>
    </source>
</evidence>
<evidence type="ECO:0000313" key="8">
    <source>
        <dbReference type="Proteomes" id="UP000054359"/>
    </source>
</evidence>
<evidence type="ECO:0000259" key="6">
    <source>
        <dbReference type="PROSITE" id="PS50262"/>
    </source>
</evidence>
<evidence type="ECO:0000256" key="1">
    <source>
        <dbReference type="ARBA" id="ARBA00004370"/>
    </source>
</evidence>
<dbReference type="EMBL" id="KK121138">
    <property type="protein sequence ID" value="KFM79793.1"/>
    <property type="molecule type" value="Genomic_DNA"/>
</dbReference>
<keyword evidence="2 5" id="KW-0812">Transmembrane</keyword>
<sequence>MLVLFFTFIVCYVPVSFVKIFKKENAFPYLNVFGYLGVFFSSIINPVIYAAFSEEYKAAYKDLFCYRRTDI</sequence>
<dbReference type="Proteomes" id="UP000054359">
    <property type="component" value="Unassembled WGS sequence"/>
</dbReference>
<dbReference type="Gene3D" id="1.20.1070.10">
    <property type="entry name" value="Rhodopsin 7-helix transmembrane proteins"/>
    <property type="match status" value="1"/>
</dbReference>
<accession>A0A087UR04</accession>
<keyword evidence="8" id="KW-1185">Reference proteome</keyword>
<feature type="domain" description="G-protein coupled receptors family 1 profile" evidence="6">
    <location>
        <begin position="1"/>
        <end position="49"/>
    </location>
</feature>
<keyword evidence="7" id="KW-0675">Receptor</keyword>
<organism evidence="7 8">
    <name type="scientific">Stegodyphus mimosarum</name>
    <name type="common">African social velvet spider</name>
    <dbReference type="NCBI Taxonomy" id="407821"/>
    <lineage>
        <taxon>Eukaryota</taxon>
        <taxon>Metazoa</taxon>
        <taxon>Ecdysozoa</taxon>
        <taxon>Arthropoda</taxon>
        <taxon>Chelicerata</taxon>
        <taxon>Arachnida</taxon>
        <taxon>Araneae</taxon>
        <taxon>Araneomorphae</taxon>
        <taxon>Entelegynae</taxon>
        <taxon>Eresoidea</taxon>
        <taxon>Eresidae</taxon>
        <taxon>Stegodyphus</taxon>
    </lineage>
</organism>
<dbReference type="GO" id="GO:0016020">
    <property type="term" value="C:membrane"/>
    <property type="evidence" value="ECO:0007669"/>
    <property type="project" value="UniProtKB-SubCell"/>
</dbReference>
<evidence type="ECO:0000313" key="7">
    <source>
        <dbReference type="EMBL" id="KFM79793.1"/>
    </source>
</evidence>
<comment type="subcellular location">
    <subcellularLocation>
        <location evidence="1">Membrane</location>
    </subcellularLocation>
</comment>
<evidence type="ECO:0000256" key="2">
    <source>
        <dbReference type="ARBA" id="ARBA00022692"/>
    </source>
</evidence>
<evidence type="ECO:0000256" key="5">
    <source>
        <dbReference type="SAM" id="Phobius"/>
    </source>
</evidence>
<dbReference type="InterPro" id="IPR017452">
    <property type="entry name" value="GPCR_Rhodpsn_7TM"/>
</dbReference>